<feature type="transmembrane region" description="Helical" evidence="7">
    <location>
        <begin position="227"/>
        <end position="249"/>
    </location>
</feature>
<dbReference type="AlphaFoldDB" id="A0A6N9UAX7"/>
<accession>A0A6N9UAX7</accession>
<evidence type="ECO:0000256" key="1">
    <source>
        <dbReference type="ARBA" id="ARBA00004141"/>
    </source>
</evidence>
<gene>
    <name evidence="8" type="ORF">G3I46_00155</name>
</gene>
<comment type="subcellular location">
    <subcellularLocation>
        <location evidence="1">Membrane</location>
        <topology evidence="1">Multi-pass membrane protein</topology>
    </subcellularLocation>
</comment>
<proteinExistence type="inferred from homology"/>
<evidence type="ECO:0000256" key="3">
    <source>
        <dbReference type="ARBA" id="ARBA00022692"/>
    </source>
</evidence>
<feature type="transmembrane region" description="Helical" evidence="7">
    <location>
        <begin position="116"/>
        <end position="139"/>
    </location>
</feature>
<keyword evidence="9" id="KW-1185">Reference proteome</keyword>
<feature type="compositionally biased region" description="Basic residues" evidence="6">
    <location>
        <begin position="1"/>
        <end position="16"/>
    </location>
</feature>
<keyword evidence="3 7" id="KW-0812">Transmembrane</keyword>
<sequence length="291" mass="30550">MLRRVPRPGHPNRARPAHGSPRGSRSADARRGIYRQAVSPFPPRTFGYAARVNRLPPDQGHDPGRSEDDPKSGLRDVTVVVRPYGNPLPLGFFSFGIGMVVLAGIALGIVGDGQVASAGVLLSVFVFPLELLAAILAYLARDTGAATALGLFATSWAGLGALHILDPAQQRSTAVGLYLAAFALMLLPLAAVGLLGKALLGAVLSVSSLRAALAAAYQLGAPQDFQLANGAVAFVLVALAFYAGTAFLLEDVRQSTILPILRRGDARQAVEGDLTEQHSRVPNEPGVRKQL</sequence>
<feature type="region of interest" description="Disordered" evidence="6">
    <location>
        <begin position="1"/>
        <end position="73"/>
    </location>
</feature>
<evidence type="ECO:0000256" key="6">
    <source>
        <dbReference type="SAM" id="MobiDB-lite"/>
    </source>
</evidence>
<feature type="compositionally biased region" description="Basic and acidic residues" evidence="6">
    <location>
        <begin position="59"/>
        <end position="73"/>
    </location>
</feature>
<evidence type="ECO:0000256" key="4">
    <source>
        <dbReference type="ARBA" id="ARBA00022989"/>
    </source>
</evidence>
<protein>
    <recommendedName>
        <fullName evidence="10">GPR1/FUN34/yaaH family protein</fullName>
    </recommendedName>
</protein>
<feature type="transmembrane region" description="Helical" evidence="7">
    <location>
        <begin position="146"/>
        <end position="165"/>
    </location>
</feature>
<keyword evidence="5 7" id="KW-0472">Membrane</keyword>
<comment type="similarity">
    <text evidence="2">Belongs to the acetate uptake transporter (AceTr) (TC 2.A.96) family.</text>
</comment>
<name>A0A6N9UAX7_9ACTN</name>
<evidence type="ECO:0000313" key="9">
    <source>
        <dbReference type="Proteomes" id="UP000469545"/>
    </source>
</evidence>
<reference evidence="8 9" key="1">
    <citation type="submission" date="2020-01" db="EMBL/GenBank/DDBJ databases">
        <title>Insect and environment-associated Actinomycetes.</title>
        <authorList>
            <person name="Currrie C."/>
            <person name="Chevrette M."/>
            <person name="Carlson C."/>
            <person name="Stubbendieck R."/>
            <person name="Wendt-Pienkowski E."/>
        </authorList>
    </citation>
    <scope>NUCLEOTIDE SEQUENCE [LARGE SCALE GENOMIC DNA]</scope>
    <source>
        <strain evidence="8 9">SID14172</strain>
    </source>
</reference>
<feature type="transmembrane region" description="Helical" evidence="7">
    <location>
        <begin position="177"/>
        <end position="195"/>
    </location>
</feature>
<evidence type="ECO:0000256" key="7">
    <source>
        <dbReference type="SAM" id="Phobius"/>
    </source>
</evidence>
<evidence type="ECO:0000313" key="8">
    <source>
        <dbReference type="EMBL" id="NEB14951.1"/>
    </source>
</evidence>
<organism evidence="8 9">
    <name type="scientific">Streptomyces coelicoflavus</name>
    <dbReference type="NCBI Taxonomy" id="285562"/>
    <lineage>
        <taxon>Bacteria</taxon>
        <taxon>Bacillati</taxon>
        <taxon>Actinomycetota</taxon>
        <taxon>Actinomycetes</taxon>
        <taxon>Kitasatosporales</taxon>
        <taxon>Streptomycetaceae</taxon>
        <taxon>Streptomyces</taxon>
    </lineage>
</organism>
<feature type="transmembrane region" description="Helical" evidence="7">
    <location>
        <begin position="90"/>
        <end position="110"/>
    </location>
</feature>
<keyword evidence="4 7" id="KW-1133">Transmembrane helix</keyword>
<dbReference type="EMBL" id="JAAGMB010000001">
    <property type="protein sequence ID" value="NEB14951.1"/>
    <property type="molecule type" value="Genomic_DNA"/>
</dbReference>
<feature type="region of interest" description="Disordered" evidence="6">
    <location>
        <begin position="272"/>
        <end position="291"/>
    </location>
</feature>
<evidence type="ECO:0000256" key="2">
    <source>
        <dbReference type="ARBA" id="ARBA00005587"/>
    </source>
</evidence>
<dbReference type="Proteomes" id="UP000469545">
    <property type="component" value="Unassembled WGS sequence"/>
</dbReference>
<dbReference type="InterPro" id="IPR000791">
    <property type="entry name" value="Gpr1/Fun34/SatP-like"/>
</dbReference>
<feature type="compositionally biased region" description="Basic and acidic residues" evidence="6">
    <location>
        <begin position="272"/>
        <end position="281"/>
    </location>
</feature>
<dbReference type="Pfam" id="PF01184">
    <property type="entry name" value="Gpr1_Fun34_YaaH"/>
    <property type="match status" value="1"/>
</dbReference>
<comment type="caution">
    <text evidence="8">The sequence shown here is derived from an EMBL/GenBank/DDBJ whole genome shotgun (WGS) entry which is preliminary data.</text>
</comment>
<evidence type="ECO:0008006" key="10">
    <source>
        <dbReference type="Google" id="ProtNLM"/>
    </source>
</evidence>
<dbReference type="GO" id="GO:0016020">
    <property type="term" value="C:membrane"/>
    <property type="evidence" value="ECO:0007669"/>
    <property type="project" value="UniProtKB-SubCell"/>
</dbReference>
<evidence type="ECO:0000256" key="5">
    <source>
        <dbReference type="ARBA" id="ARBA00023136"/>
    </source>
</evidence>